<feature type="compositionally biased region" description="Acidic residues" evidence="1">
    <location>
        <begin position="541"/>
        <end position="567"/>
    </location>
</feature>
<feature type="region of interest" description="Disordered" evidence="1">
    <location>
        <begin position="598"/>
        <end position="860"/>
    </location>
</feature>
<evidence type="ECO:0000256" key="1">
    <source>
        <dbReference type="SAM" id="MobiDB-lite"/>
    </source>
</evidence>
<feature type="compositionally biased region" description="Basic and acidic residues" evidence="1">
    <location>
        <begin position="762"/>
        <end position="780"/>
    </location>
</feature>
<evidence type="ECO:0000313" key="4">
    <source>
        <dbReference type="Proteomes" id="UP000320762"/>
    </source>
</evidence>
<feature type="compositionally biased region" description="Basic and acidic residues" evidence="1">
    <location>
        <begin position="623"/>
        <end position="635"/>
    </location>
</feature>
<keyword evidence="4" id="KW-1185">Reference proteome</keyword>
<feature type="region of interest" description="Disordered" evidence="1">
    <location>
        <begin position="257"/>
        <end position="285"/>
    </location>
</feature>
<dbReference type="STRING" id="97359.A0A550C0Q6"/>
<name>A0A550C0Q6_9AGAR</name>
<dbReference type="Proteomes" id="UP000320762">
    <property type="component" value="Unassembled WGS sequence"/>
</dbReference>
<feature type="compositionally biased region" description="Acidic residues" evidence="1">
    <location>
        <begin position="742"/>
        <end position="758"/>
    </location>
</feature>
<reference evidence="3 4" key="1">
    <citation type="journal article" date="2019" name="New Phytol.">
        <title>Comparative genomics reveals unique wood-decay strategies and fruiting body development in the Schizophyllaceae.</title>
        <authorList>
            <person name="Almasi E."/>
            <person name="Sahu N."/>
            <person name="Krizsan K."/>
            <person name="Balint B."/>
            <person name="Kovacs G.M."/>
            <person name="Kiss B."/>
            <person name="Cseklye J."/>
            <person name="Drula E."/>
            <person name="Henrissat B."/>
            <person name="Nagy I."/>
            <person name="Chovatia M."/>
            <person name="Adam C."/>
            <person name="LaButti K."/>
            <person name="Lipzen A."/>
            <person name="Riley R."/>
            <person name="Grigoriev I.V."/>
            <person name="Nagy L.G."/>
        </authorList>
    </citation>
    <scope>NUCLEOTIDE SEQUENCE [LARGE SCALE GENOMIC DNA]</scope>
    <source>
        <strain evidence="3 4">NL-1724</strain>
    </source>
</reference>
<protein>
    <submittedName>
        <fullName evidence="3">Uncharacterized protein</fullName>
    </submittedName>
</protein>
<feature type="compositionally biased region" description="Basic and acidic residues" evidence="1">
    <location>
        <begin position="848"/>
        <end position="860"/>
    </location>
</feature>
<feature type="compositionally biased region" description="Basic and acidic residues" evidence="1">
    <location>
        <begin position="470"/>
        <end position="501"/>
    </location>
</feature>
<comment type="caution">
    <text evidence="3">The sequence shown here is derived from an EMBL/GenBank/DDBJ whole genome shotgun (WGS) entry which is preliminary data.</text>
</comment>
<feature type="compositionally biased region" description="Polar residues" evidence="1">
    <location>
        <begin position="441"/>
        <end position="461"/>
    </location>
</feature>
<accession>A0A550C0Q6</accession>
<organism evidence="3 4">
    <name type="scientific">Schizophyllum amplum</name>
    <dbReference type="NCBI Taxonomy" id="97359"/>
    <lineage>
        <taxon>Eukaryota</taxon>
        <taxon>Fungi</taxon>
        <taxon>Dikarya</taxon>
        <taxon>Basidiomycota</taxon>
        <taxon>Agaricomycotina</taxon>
        <taxon>Agaricomycetes</taxon>
        <taxon>Agaricomycetidae</taxon>
        <taxon>Agaricales</taxon>
        <taxon>Schizophyllaceae</taxon>
        <taxon>Schizophyllum</taxon>
    </lineage>
</organism>
<feature type="region of interest" description="Disordered" evidence="1">
    <location>
        <begin position="312"/>
        <end position="576"/>
    </location>
</feature>
<feature type="region of interest" description="Disordered" evidence="1">
    <location>
        <begin position="1148"/>
        <end position="1188"/>
    </location>
</feature>
<feature type="compositionally biased region" description="Low complexity" evidence="1">
    <location>
        <begin position="321"/>
        <end position="362"/>
    </location>
</feature>
<feature type="compositionally biased region" description="Low complexity" evidence="1">
    <location>
        <begin position="1025"/>
        <end position="1046"/>
    </location>
</feature>
<keyword evidence="2" id="KW-0732">Signal</keyword>
<feature type="region of interest" description="Disordered" evidence="1">
    <location>
        <begin position="1025"/>
        <end position="1047"/>
    </location>
</feature>
<dbReference type="EMBL" id="VDMD01000036">
    <property type="protein sequence ID" value="TRM58389.1"/>
    <property type="molecule type" value="Genomic_DNA"/>
</dbReference>
<gene>
    <name evidence="3" type="ORF">BD626DRAFT_184993</name>
</gene>
<sequence length="1325" mass="140904">MSWPWSWLDVASGAVQALAQAPLAGGEFDAPLGSVFDDRIYRLLEKADLIFARRAEREATCQPLILLPAPAEADATISADLSKVLVNVVNAPSSFDWLPYIIMILLSLSACTLLIKLVVFNVRTQHASVQPLGAIYVEDAMPTLNKTDPSFIAILSSTDISTTQEDIDTADSSVTVDTSITVNDSIDAKNNLHVKDQTLAREAQTPTPPPSPMNSHGMKLDDDSSVVNVEPEVDDPAASHENAADSVPVIVRGTRDPVQDVPEPVQDMPNLSVQDMPAPVQDVPEPVQDMPEMALATAAAIDALSFDADLDRDSECDDNSSFDMSGSSADDASGSSADDASGSSANDASSSSADGSFSVEDSMSVDEDDDPTGLSLDVALDPSPQVASSPSSDVAASPSSHVAASPSSDLAPSPSSDVAPSPSSHVAPSPFVDIAPIISPDNDTPSPQDPTPFQASVSAVTDTAAPAEGAMEHTKTSAEDDDAQDIKNIEDGHKDADNHDNNDDDDHFEDRGDGGNENGTNGNNDDPGDSSDGEDKKDDIEGNGDESEDATDTDTDTEDTENVDEAEPCSNMDVPTVAAEVNAIDVALDNTTFLEISESADTAAAPDEGATDDTMPSAEDDEAHVTRNKYTEKENPTTLGVKLESTTDDVSAPDQADTLEESLDDIPISEASEGAVLESAAPAEDVGKQTTASSEDDEAQVTSIDDAVKNDQVMDDLIDDAPAAVNDGSPDDVEASVHPGAVEDEDEESLGDEGEEVGVDPKVFKEEREPLNELDAHDGADDSDLQGSDMGVSATVAPATLTAKDLRDTILADTTEPPQRTNETYPECSGDQDTSRAADGESTPDIDLASKDADTTSTRHEVAAALAETKLDSEPPNSTEGVVDPAALQHELAQYIGRLNKALKRTVKMADEAYILDGDEAHDVIAGLLVTDIIPERAQELLDAMPRIEAFYFDKVRWVFADEDKWWSEALLTANKAADPRNPRPTASKAALNQSALGVAAKATTSEETTDPVVASTTTSVTPLTVSSSLSTDSSSSPMPSSALDTQSARDALHHQIVAYIGGLNGAVRFLVDKDYKNVSSLQTTCILSLPACSSTSSRCPGHRSSWTTCRASRLPTLARMSKSIRRLLVGEAAVSYKQGAVLSTVPTRSAKPLQLRDTPSPSPAPAPLTSASETVSTSIAPPPRPRTIDEVREGLVAKFNELDRAFKVVLDCKNDIPTEYHVVVADKLIEALGPSEAEKLLTTRTNCTRSTLCRVGRSTRAHRLVGWLRLSIRPRLRHDSYLFGMRHLRRVLRVGPVYRTKPHPWAPLGLRPPHRRPNMRPRRT</sequence>
<feature type="signal peptide" evidence="2">
    <location>
        <begin position="1"/>
        <end position="19"/>
    </location>
</feature>
<feature type="chain" id="PRO_5022036216" evidence="2">
    <location>
        <begin position="20"/>
        <end position="1325"/>
    </location>
</feature>
<proteinExistence type="predicted"/>
<evidence type="ECO:0000313" key="3">
    <source>
        <dbReference type="EMBL" id="TRM58389.1"/>
    </source>
</evidence>
<feature type="region of interest" description="Disordered" evidence="1">
    <location>
        <begin position="199"/>
        <end position="222"/>
    </location>
</feature>
<evidence type="ECO:0000256" key="2">
    <source>
        <dbReference type="SAM" id="SignalP"/>
    </source>
</evidence>
<feature type="compositionally biased region" description="Low complexity" evidence="1">
    <location>
        <begin position="381"/>
        <end position="430"/>
    </location>
</feature>